<gene>
    <name evidence="7" type="ORF">MKP05_18015</name>
</gene>
<feature type="transmembrane region" description="Helical" evidence="6">
    <location>
        <begin position="153"/>
        <end position="171"/>
    </location>
</feature>
<evidence type="ECO:0000256" key="4">
    <source>
        <dbReference type="ARBA" id="ARBA00022989"/>
    </source>
</evidence>
<keyword evidence="8" id="KW-1185">Reference proteome</keyword>
<dbReference type="PANTHER" id="PTHR30482">
    <property type="entry name" value="HIGH-AFFINITY BRANCHED-CHAIN AMINO ACID TRANSPORT SYSTEM PERMEASE"/>
    <property type="match status" value="1"/>
</dbReference>
<feature type="transmembrane region" description="Helical" evidence="6">
    <location>
        <begin position="363"/>
        <end position="380"/>
    </location>
</feature>
<evidence type="ECO:0000256" key="3">
    <source>
        <dbReference type="ARBA" id="ARBA00022692"/>
    </source>
</evidence>
<dbReference type="CDD" id="cd06581">
    <property type="entry name" value="TM_PBP1_LivM_like"/>
    <property type="match status" value="1"/>
</dbReference>
<keyword evidence="2" id="KW-1003">Cell membrane</keyword>
<evidence type="ECO:0000256" key="6">
    <source>
        <dbReference type="SAM" id="Phobius"/>
    </source>
</evidence>
<dbReference type="InterPro" id="IPR043428">
    <property type="entry name" value="LivM-like"/>
</dbReference>
<dbReference type="Proteomes" id="UP001202117">
    <property type="component" value="Unassembled WGS sequence"/>
</dbReference>
<dbReference type="RefSeq" id="WP_240569546.1">
    <property type="nucleotide sequence ID" value="NZ_JAKVPY010000027.1"/>
</dbReference>
<comment type="caution">
    <text evidence="7">The sequence shown here is derived from an EMBL/GenBank/DDBJ whole genome shotgun (WGS) entry which is preliminary data.</text>
</comment>
<feature type="transmembrane region" description="Helical" evidence="6">
    <location>
        <begin position="324"/>
        <end position="343"/>
    </location>
</feature>
<feature type="transmembrane region" description="Helical" evidence="6">
    <location>
        <begin position="125"/>
        <end position="146"/>
    </location>
</feature>
<keyword evidence="3 6" id="KW-0812">Transmembrane</keyword>
<feature type="transmembrane region" description="Helical" evidence="6">
    <location>
        <begin position="219"/>
        <end position="238"/>
    </location>
</feature>
<feature type="transmembrane region" description="Helical" evidence="6">
    <location>
        <begin position="30"/>
        <end position="48"/>
    </location>
</feature>
<evidence type="ECO:0000313" key="7">
    <source>
        <dbReference type="EMBL" id="MCH4564998.1"/>
    </source>
</evidence>
<sequence>MSQLIFLKGLMLGIALACILPILLPPGVRWRVPGGIVLGLAAGLGIAASVPSGYLSYFIGFMTMASLYAILSLGLNTQWGYTGHLNFGVAGFFAVGAFTSALFTIEAPTGLAAQYTQVLFGLQAPFLVGVLAAAVVSGLVAFVVAVPVLRLRLDFLAIATIGVAEIIRLIFQNERWLANGPQPLRGIPQPGRCLFESRPCEWLPESLAWLIEPLGTRDYTAFYLMIVAAFLALIYVVLERTCRSPWGRMLRAVRDEESSAAMNGKNVAFARVQAFVVGAVVMGIAGALYAHYTVAIDYSHFHALFGTFLVWIMLMLGGSGNHRGAILGAILVWGVWAGTAFLANALEPLLALIHEDLPGRAQYIRWLLVSLLLAAVVLFRPQGLLPEEMRVSNHLRGDGR</sequence>
<feature type="transmembrane region" description="Helical" evidence="6">
    <location>
        <begin position="87"/>
        <end position="105"/>
    </location>
</feature>
<dbReference type="EMBL" id="JAKVPY010000027">
    <property type="protein sequence ID" value="MCH4564998.1"/>
    <property type="molecule type" value="Genomic_DNA"/>
</dbReference>
<comment type="subcellular location">
    <subcellularLocation>
        <location evidence="1">Cell inner membrane</location>
        <topology evidence="1">Multi-pass membrane protein</topology>
    </subcellularLocation>
</comment>
<evidence type="ECO:0000256" key="1">
    <source>
        <dbReference type="ARBA" id="ARBA00004429"/>
    </source>
</evidence>
<proteinExistence type="predicted"/>
<reference evidence="7 8" key="1">
    <citation type="submission" date="2022-02" db="EMBL/GenBank/DDBJ databases">
        <title>Halomonas fukangensis sp. nov., a halophilic bacterium isolated from a bulk soil of Kalidium foliatum at Fukang.</title>
        <authorList>
            <person name="Huang Y."/>
        </authorList>
    </citation>
    <scope>NUCLEOTIDE SEQUENCE [LARGE SCALE GENOMIC DNA]</scope>
    <source>
        <strain evidence="7 8">EGI 63088</strain>
    </source>
</reference>
<dbReference type="PANTHER" id="PTHR30482:SF10">
    <property type="entry name" value="HIGH-AFFINITY BRANCHED-CHAIN AMINO ACID TRANSPORT PROTEIN BRAE"/>
    <property type="match status" value="1"/>
</dbReference>
<evidence type="ECO:0000256" key="2">
    <source>
        <dbReference type="ARBA" id="ARBA00022475"/>
    </source>
</evidence>
<dbReference type="InterPro" id="IPR001851">
    <property type="entry name" value="ABC_transp_permease"/>
</dbReference>
<feature type="transmembrane region" description="Helical" evidence="6">
    <location>
        <begin position="298"/>
        <end position="317"/>
    </location>
</feature>
<keyword evidence="4 6" id="KW-1133">Transmembrane helix</keyword>
<evidence type="ECO:0000256" key="5">
    <source>
        <dbReference type="ARBA" id="ARBA00023136"/>
    </source>
</evidence>
<organism evidence="7 8">
    <name type="scientific">Halomonas flagellata</name>
    <dbReference type="NCBI Taxonomy" id="2920385"/>
    <lineage>
        <taxon>Bacteria</taxon>
        <taxon>Pseudomonadati</taxon>
        <taxon>Pseudomonadota</taxon>
        <taxon>Gammaproteobacteria</taxon>
        <taxon>Oceanospirillales</taxon>
        <taxon>Halomonadaceae</taxon>
        <taxon>Halomonas</taxon>
    </lineage>
</organism>
<dbReference type="Pfam" id="PF02653">
    <property type="entry name" value="BPD_transp_2"/>
    <property type="match status" value="1"/>
</dbReference>
<feature type="transmembrane region" description="Helical" evidence="6">
    <location>
        <begin position="54"/>
        <end position="75"/>
    </location>
</feature>
<feature type="transmembrane region" description="Helical" evidence="6">
    <location>
        <begin position="272"/>
        <end position="292"/>
    </location>
</feature>
<protein>
    <submittedName>
        <fullName evidence="7">Branched-chain amino acid ABC transporter permease</fullName>
    </submittedName>
</protein>
<keyword evidence="5 6" id="KW-0472">Membrane</keyword>
<feature type="transmembrane region" description="Helical" evidence="6">
    <location>
        <begin position="6"/>
        <end position="23"/>
    </location>
</feature>
<accession>A0ABS9RYU0</accession>
<evidence type="ECO:0000313" key="8">
    <source>
        <dbReference type="Proteomes" id="UP001202117"/>
    </source>
</evidence>
<name>A0ABS9RYU0_9GAMM</name>